<sequence>MMLTAGGAWADDASVRAYLSENGCVVGPQARMAQEMPTPELHDTLTTYAEAALARGEADRHGDWIVLGPEICTIQPPKIDTRYDIASPVVQRGIGAVDAYAEFEEYGCFIVGEDMQQALMQQEGLTRDAAAVAYYRILAEGVRSGRVSFFSDDPLRTPMGFQVLTGDCADVPGIDAIRRSQALMLEHFDTLVRDNANRVTCEANGAPVTVEVAQTLAELTNGEAVNAWTMMDMMMLAIGAGWVEGINATERGTPRPPICSHDE</sequence>
<proteinExistence type="predicted"/>
<comment type="caution">
    <text evidence="1">The sequence shown here is derived from an EMBL/GenBank/DDBJ whole genome shotgun (WGS) entry which is preliminary data.</text>
</comment>
<keyword evidence="2" id="KW-1185">Reference proteome</keyword>
<evidence type="ECO:0000313" key="1">
    <source>
        <dbReference type="EMBL" id="KRS12142.1"/>
    </source>
</evidence>
<dbReference type="Proteomes" id="UP000051295">
    <property type="component" value="Unassembled WGS sequence"/>
</dbReference>
<dbReference type="AlphaFoldDB" id="A0A0T5NTS4"/>
<dbReference type="STRING" id="1641875.XM53_12925"/>
<protein>
    <submittedName>
        <fullName evidence="1">Uncharacterized protein</fullName>
    </submittedName>
</protein>
<gene>
    <name evidence="1" type="ORF">XM53_12925</name>
</gene>
<reference evidence="1 2" key="1">
    <citation type="submission" date="2015-04" db="EMBL/GenBank/DDBJ databases">
        <title>The draft genome sequence of Roseovarius sp.R12b.</title>
        <authorList>
            <person name="Li G."/>
            <person name="Lai Q."/>
            <person name="Shao Z."/>
            <person name="Yan P."/>
        </authorList>
    </citation>
    <scope>NUCLEOTIDE SEQUENCE [LARGE SCALE GENOMIC DNA]</scope>
    <source>
        <strain evidence="1 2">R12B</strain>
    </source>
</reference>
<accession>A0A0T5NTS4</accession>
<organism evidence="1 2">
    <name type="scientific">Roseovarius atlanticus</name>
    <dbReference type="NCBI Taxonomy" id="1641875"/>
    <lineage>
        <taxon>Bacteria</taxon>
        <taxon>Pseudomonadati</taxon>
        <taxon>Pseudomonadota</taxon>
        <taxon>Alphaproteobacteria</taxon>
        <taxon>Rhodobacterales</taxon>
        <taxon>Roseobacteraceae</taxon>
        <taxon>Roseovarius</taxon>
    </lineage>
</organism>
<name>A0A0T5NTS4_9RHOB</name>
<dbReference type="PATRIC" id="fig|1641875.4.peg.380"/>
<evidence type="ECO:0000313" key="2">
    <source>
        <dbReference type="Proteomes" id="UP000051295"/>
    </source>
</evidence>
<dbReference type="EMBL" id="LAXJ01000012">
    <property type="protein sequence ID" value="KRS12142.1"/>
    <property type="molecule type" value="Genomic_DNA"/>
</dbReference>